<proteinExistence type="predicted"/>
<keyword evidence="1" id="KW-1133">Transmembrane helix</keyword>
<evidence type="ECO:0000313" key="4">
    <source>
        <dbReference type="RefSeq" id="XP_026754297.2"/>
    </source>
</evidence>
<organism evidence="3 4">
    <name type="scientific">Galleria mellonella</name>
    <name type="common">Greater wax moth</name>
    <dbReference type="NCBI Taxonomy" id="7137"/>
    <lineage>
        <taxon>Eukaryota</taxon>
        <taxon>Metazoa</taxon>
        <taxon>Ecdysozoa</taxon>
        <taxon>Arthropoda</taxon>
        <taxon>Hexapoda</taxon>
        <taxon>Insecta</taxon>
        <taxon>Pterygota</taxon>
        <taxon>Neoptera</taxon>
        <taxon>Endopterygota</taxon>
        <taxon>Lepidoptera</taxon>
        <taxon>Glossata</taxon>
        <taxon>Ditrysia</taxon>
        <taxon>Pyraloidea</taxon>
        <taxon>Pyralidae</taxon>
        <taxon>Galleriinae</taxon>
        <taxon>Galleria</taxon>
    </lineage>
</organism>
<dbReference type="AlphaFoldDB" id="A0A6J1WQH2"/>
<dbReference type="GeneID" id="113514413"/>
<feature type="signal peptide" evidence="2">
    <location>
        <begin position="1"/>
        <end position="23"/>
    </location>
</feature>
<sequence>MYEYIKFIYLFLIITVHNGSTECESLQFNVTTAVGDHFETNCTVDEECKNEFPITLTQVLNYGQQLSLFQLNAYIIDFNVVIKMNVYKFDDGTVLNCNKTIKNEYNQTIDVRVIKKLLLKKSSVESTEPKHIYYDPGNLTIYCDGHYLYKVDTTNKVTESIQLFDKQNCITIELNDKDDRTEIFCIKFHIILDNMTKTKICERQVLNVSKLHLKGSEIRLDYDYNKSTDWMSIPLIISAIVICVAIAIIWVQWWRRRDRIASQNVSQTDEDVYEIPHPPYVNLHGTATNTTSPESDYVDLSSEVQYADLEMMQGTLKSFDVNERCIYSKVTGILMPNNKKL</sequence>
<name>A0A6J1WQH2_GALME</name>
<dbReference type="KEGG" id="gmw:113514413"/>
<protein>
    <submittedName>
        <fullName evidence="4">Uncharacterized protein LOC113514413</fullName>
    </submittedName>
</protein>
<dbReference type="Proteomes" id="UP001652740">
    <property type="component" value="Unplaced"/>
</dbReference>
<evidence type="ECO:0000256" key="1">
    <source>
        <dbReference type="SAM" id="Phobius"/>
    </source>
</evidence>
<accession>A0A6J1WQH2</accession>
<keyword evidence="2" id="KW-0732">Signal</keyword>
<keyword evidence="1" id="KW-0472">Membrane</keyword>
<dbReference type="InParanoid" id="A0A6J1WQH2"/>
<evidence type="ECO:0000256" key="2">
    <source>
        <dbReference type="SAM" id="SignalP"/>
    </source>
</evidence>
<keyword evidence="1" id="KW-0812">Transmembrane</keyword>
<dbReference type="RefSeq" id="XP_026754297.2">
    <property type="nucleotide sequence ID" value="XM_026898496.3"/>
</dbReference>
<gene>
    <name evidence="4" type="primary">LOC113514413</name>
</gene>
<evidence type="ECO:0000313" key="3">
    <source>
        <dbReference type="Proteomes" id="UP001652740"/>
    </source>
</evidence>
<feature type="chain" id="PRO_5046295086" evidence="2">
    <location>
        <begin position="24"/>
        <end position="341"/>
    </location>
</feature>
<feature type="transmembrane region" description="Helical" evidence="1">
    <location>
        <begin position="230"/>
        <end position="251"/>
    </location>
</feature>
<reference evidence="4" key="1">
    <citation type="submission" date="2025-08" db="UniProtKB">
        <authorList>
            <consortium name="RefSeq"/>
        </authorList>
    </citation>
    <scope>IDENTIFICATION</scope>
    <source>
        <tissue evidence="4">Whole larvae</tissue>
    </source>
</reference>
<keyword evidence="3" id="KW-1185">Reference proteome</keyword>